<dbReference type="OMA" id="LPHFNAR"/>
<evidence type="ECO:0000256" key="19">
    <source>
        <dbReference type="SAM" id="Phobius"/>
    </source>
</evidence>
<dbReference type="Proteomes" id="UP000039865">
    <property type="component" value="Unassembled WGS sequence"/>
</dbReference>
<protein>
    <recommendedName>
        <fullName evidence="6">UDP-N-acetylglucosamine--dolichyl-phosphate N-acetylglucosaminephosphotransferase</fullName>
        <ecNumber evidence="5">2.7.8.15</ecNumber>
    </recommendedName>
    <alternativeName>
        <fullName evidence="15">GlcNAc-1-P transferase</fullName>
    </alternativeName>
    <alternativeName>
        <fullName evidence="16">N-acetylglucosamine-1-phosphate transferase</fullName>
    </alternativeName>
</protein>
<dbReference type="UniPathway" id="UPA00378"/>
<dbReference type="FunCoup" id="A0A078A883">
    <property type="interactions" value="162"/>
</dbReference>
<dbReference type="CDD" id="cd06855">
    <property type="entry name" value="GT_GPT_euk"/>
    <property type="match status" value="1"/>
</dbReference>
<evidence type="ECO:0000256" key="6">
    <source>
        <dbReference type="ARBA" id="ARBA00017659"/>
    </source>
</evidence>
<dbReference type="GO" id="GO:0046872">
    <property type="term" value="F:metal ion binding"/>
    <property type="evidence" value="ECO:0007669"/>
    <property type="project" value="UniProtKB-KW"/>
</dbReference>
<feature type="transmembrane region" description="Helical" evidence="19">
    <location>
        <begin position="12"/>
        <end position="36"/>
    </location>
</feature>
<evidence type="ECO:0000256" key="17">
    <source>
        <dbReference type="ARBA" id="ARBA00044717"/>
    </source>
</evidence>
<name>A0A078A883_STYLE</name>
<feature type="transmembrane region" description="Helical" evidence="19">
    <location>
        <begin position="280"/>
        <end position="301"/>
    </location>
</feature>
<dbReference type="EMBL" id="CCKQ01005726">
    <property type="protein sequence ID" value="CDW76986.1"/>
    <property type="molecule type" value="Genomic_DNA"/>
</dbReference>
<evidence type="ECO:0000256" key="18">
    <source>
        <dbReference type="ARBA" id="ARBA00045078"/>
    </source>
</evidence>
<evidence type="ECO:0000313" key="20">
    <source>
        <dbReference type="EMBL" id="CDW76986.1"/>
    </source>
</evidence>
<keyword evidence="12" id="KW-0460">Magnesium</keyword>
<organism evidence="20 21">
    <name type="scientific">Stylonychia lemnae</name>
    <name type="common">Ciliate</name>
    <dbReference type="NCBI Taxonomy" id="5949"/>
    <lineage>
        <taxon>Eukaryota</taxon>
        <taxon>Sar</taxon>
        <taxon>Alveolata</taxon>
        <taxon>Ciliophora</taxon>
        <taxon>Intramacronucleata</taxon>
        <taxon>Spirotrichea</taxon>
        <taxon>Stichotrichia</taxon>
        <taxon>Sporadotrichida</taxon>
        <taxon>Oxytrichidae</taxon>
        <taxon>Stylonychinae</taxon>
        <taxon>Stylonychia</taxon>
    </lineage>
</organism>
<evidence type="ECO:0000256" key="2">
    <source>
        <dbReference type="ARBA" id="ARBA00004477"/>
    </source>
</evidence>
<evidence type="ECO:0000256" key="9">
    <source>
        <dbReference type="ARBA" id="ARBA00022692"/>
    </source>
</evidence>
<dbReference type="Pfam" id="PF00953">
    <property type="entry name" value="Glycos_transf_4"/>
    <property type="match status" value="1"/>
</dbReference>
<feature type="transmembrane region" description="Helical" evidence="19">
    <location>
        <begin position="254"/>
        <end position="271"/>
    </location>
</feature>
<accession>A0A078A883</accession>
<evidence type="ECO:0000256" key="8">
    <source>
        <dbReference type="ARBA" id="ARBA00022679"/>
    </source>
</evidence>
<keyword evidence="10" id="KW-0479">Metal-binding</keyword>
<comment type="similarity">
    <text evidence="4">Belongs to the glycosyltransferase 4 family.</text>
</comment>
<sequence length="367" mass="41790">MDAEIWQNSKRGFPFNIPLNFIVLTAFGAPFALAVMLLEFEDKHLREVIGITLILSILGYTVSYYAIDSFKQNLETKNLFGIDLNKAGKREEKPKVPEALGLIIGIIFLMITIHEQLLLPTNYKRLVEYNAGLLSICMSILLGFADDVLDLKWRHKLIVPTIATFPIIVAYNGLTNIVVPKLFRFMLGNNIDLGMIYLFYMSMLAVFCTNAINIYAGINGIEVGQSFIIGCFIFIHNVIEIYLKATPQSYDQHIFSISIIVPFLFMTLALLQHNKFPSKVFVGDTFCYFAGMTFAVVGILGHFSKTMLLFFIPQVFNFILSAPQIFGIIHCPRHRLPKFNHETYRLEAIISCCFALFVRYFVSSLFY</sequence>
<comment type="pathway">
    <text evidence="3">Protein modification; protein glycosylation.</text>
</comment>
<feature type="transmembrane region" description="Helical" evidence="19">
    <location>
        <begin position="96"/>
        <end position="114"/>
    </location>
</feature>
<dbReference type="EC" id="2.7.8.15" evidence="5"/>
<comment type="subcellular location">
    <subcellularLocation>
        <location evidence="2">Endoplasmic reticulum membrane</location>
        <topology evidence="2">Multi-pass membrane protein</topology>
    </subcellularLocation>
</comment>
<dbReference type="InterPro" id="IPR000715">
    <property type="entry name" value="Glycosyl_transferase_4"/>
</dbReference>
<evidence type="ECO:0000256" key="1">
    <source>
        <dbReference type="ARBA" id="ARBA00001946"/>
    </source>
</evidence>
<dbReference type="PANTHER" id="PTHR10571">
    <property type="entry name" value="UDP-N-ACETYLGLUCOSAMINE--DOLICHYL-PHOSPHATE N-ACETYLGLUCOSAMINEPHOSPHOTRANSFERASE"/>
    <property type="match status" value="1"/>
</dbReference>
<keyword evidence="8 20" id="KW-0808">Transferase</keyword>
<keyword evidence="13 19" id="KW-1133">Transmembrane helix</keyword>
<dbReference type="GO" id="GO:0003975">
    <property type="term" value="F:UDP-N-acetylglucosamine-dolichyl-phosphate N-acetylglucosaminephosphotransferase activity"/>
    <property type="evidence" value="ECO:0007669"/>
    <property type="project" value="UniProtKB-EC"/>
</dbReference>
<evidence type="ECO:0000256" key="16">
    <source>
        <dbReference type="ARBA" id="ARBA00033238"/>
    </source>
</evidence>
<dbReference type="PANTHER" id="PTHR10571:SF0">
    <property type="entry name" value="UDP-N-ACETYLGLUCOSAMINE--DOLICHYL-PHOSPHATE N-ACETYLGLUCOSAMINEPHOSPHOTRANSFERASE"/>
    <property type="match status" value="1"/>
</dbReference>
<dbReference type="OrthoDB" id="10262326at2759"/>
<dbReference type="AlphaFoldDB" id="A0A078A883"/>
<keyword evidence="9 19" id="KW-0812">Transmembrane</keyword>
<feature type="transmembrane region" description="Helical" evidence="19">
    <location>
        <begin position="157"/>
        <end position="174"/>
    </location>
</feature>
<evidence type="ECO:0000256" key="5">
    <source>
        <dbReference type="ARBA" id="ARBA00013225"/>
    </source>
</evidence>
<evidence type="ECO:0000256" key="14">
    <source>
        <dbReference type="ARBA" id="ARBA00023136"/>
    </source>
</evidence>
<evidence type="ECO:0000313" key="21">
    <source>
        <dbReference type="Proteomes" id="UP000039865"/>
    </source>
</evidence>
<feature type="transmembrane region" description="Helical" evidence="19">
    <location>
        <begin position="307"/>
        <end position="331"/>
    </location>
</feature>
<evidence type="ECO:0000256" key="10">
    <source>
        <dbReference type="ARBA" id="ARBA00022723"/>
    </source>
</evidence>
<feature type="transmembrane region" description="Helical" evidence="19">
    <location>
        <begin position="343"/>
        <end position="362"/>
    </location>
</feature>
<evidence type="ECO:0000256" key="7">
    <source>
        <dbReference type="ARBA" id="ARBA00022676"/>
    </source>
</evidence>
<keyword evidence="14 19" id="KW-0472">Membrane</keyword>
<feature type="transmembrane region" description="Helical" evidence="19">
    <location>
        <begin position="223"/>
        <end position="242"/>
    </location>
</feature>
<keyword evidence="11" id="KW-0256">Endoplasmic reticulum</keyword>
<dbReference type="GO" id="GO:0005789">
    <property type="term" value="C:endoplasmic reticulum membrane"/>
    <property type="evidence" value="ECO:0007669"/>
    <property type="project" value="UniProtKB-SubCell"/>
</dbReference>
<dbReference type="InterPro" id="IPR033895">
    <property type="entry name" value="GPT"/>
</dbReference>
<evidence type="ECO:0000256" key="13">
    <source>
        <dbReference type="ARBA" id="ARBA00022989"/>
    </source>
</evidence>
<feature type="transmembrane region" description="Helical" evidence="19">
    <location>
        <begin position="194"/>
        <end position="216"/>
    </location>
</feature>
<feature type="transmembrane region" description="Helical" evidence="19">
    <location>
        <begin position="48"/>
        <end position="67"/>
    </location>
</feature>
<dbReference type="InParanoid" id="A0A078A883"/>
<comment type="function">
    <text evidence="17">UDP-N-acetylglucosamine--dolichyl-phosphate N-acetylglucosaminephosphotransferase that operates in the biosynthetic pathway of dolichol-linked oligosaccharides, the glycan precursors employed in protein asparagine (N)-glycosylation. The assembly of dolichol-linked oligosaccharides begins on the cytosolic side of the endoplasmic reticulum membrane and finishes in its lumen. The sequential addition of sugars to dolichol pyrophosphate produces dolichol-linked oligosaccharides containing fourteen sugars, including two GlcNAcs, nine mannoses and three glucoses. Once assembled, the oligosaccharide is transferred from the lipid to nascent proteins by oligosaccharyltransferases. Catalyzes the initial step of dolichol-linked oligosaccharide biosynthesis, transfering GlcNAc-1-P from cytosolic UDP-GlcNAc onto the carrier lipid dolichyl phosphate (P-dolichol), yielding GlcNAc-P-P-dolichol embedded in the cytoplasmic leaflet of the endoplasmic reticulum membrane.</text>
</comment>
<evidence type="ECO:0000256" key="11">
    <source>
        <dbReference type="ARBA" id="ARBA00022824"/>
    </source>
</evidence>
<keyword evidence="21" id="KW-1185">Reference proteome</keyword>
<evidence type="ECO:0000256" key="3">
    <source>
        <dbReference type="ARBA" id="ARBA00004922"/>
    </source>
</evidence>
<reference evidence="20 21" key="1">
    <citation type="submission" date="2014-06" db="EMBL/GenBank/DDBJ databases">
        <authorList>
            <person name="Swart Estienne"/>
        </authorList>
    </citation>
    <scope>NUCLEOTIDE SEQUENCE [LARGE SCALE GENOMIC DNA]</scope>
    <source>
        <strain evidence="20 21">130c</strain>
    </source>
</reference>
<gene>
    <name evidence="20" type="primary">Contig13699.g14611</name>
    <name evidence="20" type="ORF">STYLEM_5951</name>
</gene>
<evidence type="ECO:0000256" key="15">
    <source>
        <dbReference type="ARBA" id="ARBA00029567"/>
    </source>
</evidence>
<proteinExistence type="inferred from homology"/>
<comment type="catalytic activity">
    <reaction evidence="18">
        <text>a di-trans,poly-cis-dolichyl phosphate + UDP-N-acetyl-alpha-D-glucosamine = an N-acetyl-alpha-D-glucosaminyl-diphospho-di-trans,poly-cis-dolichol + UMP</text>
        <dbReference type="Rhea" id="RHEA:13289"/>
        <dbReference type="Rhea" id="RHEA-COMP:19498"/>
        <dbReference type="Rhea" id="RHEA-COMP:19507"/>
        <dbReference type="ChEBI" id="CHEBI:57683"/>
        <dbReference type="ChEBI" id="CHEBI:57705"/>
        <dbReference type="ChEBI" id="CHEBI:57865"/>
        <dbReference type="ChEBI" id="CHEBI:58427"/>
        <dbReference type="EC" id="2.7.8.15"/>
    </reaction>
    <physiologicalReaction direction="left-to-right" evidence="18">
        <dbReference type="Rhea" id="RHEA:13290"/>
    </physiologicalReaction>
</comment>
<evidence type="ECO:0000256" key="12">
    <source>
        <dbReference type="ARBA" id="ARBA00022842"/>
    </source>
</evidence>
<comment type="cofactor">
    <cofactor evidence="1">
        <name>Mg(2+)</name>
        <dbReference type="ChEBI" id="CHEBI:18420"/>
    </cofactor>
</comment>
<evidence type="ECO:0000256" key="4">
    <source>
        <dbReference type="ARBA" id="ARBA00009317"/>
    </source>
</evidence>
<dbReference type="GO" id="GO:0016757">
    <property type="term" value="F:glycosyltransferase activity"/>
    <property type="evidence" value="ECO:0007669"/>
    <property type="project" value="UniProtKB-KW"/>
</dbReference>
<keyword evidence="7" id="KW-0328">Glycosyltransferase</keyword>
<dbReference type="GO" id="GO:0006488">
    <property type="term" value="P:dolichol-linked oligosaccharide biosynthetic process"/>
    <property type="evidence" value="ECO:0007669"/>
    <property type="project" value="InterPro"/>
</dbReference>